<organism evidence="3 4">
    <name type="scientific">Marinobacter segnicrescens</name>
    <dbReference type="NCBI Taxonomy" id="430453"/>
    <lineage>
        <taxon>Bacteria</taxon>
        <taxon>Pseudomonadati</taxon>
        <taxon>Pseudomonadota</taxon>
        <taxon>Gammaproteobacteria</taxon>
        <taxon>Pseudomonadales</taxon>
        <taxon>Marinobacteraceae</taxon>
        <taxon>Marinobacter</taxon>
    </lineage>
</organism>
<sequence length="342" mass="37943">MADTFVKTRDTAPPGQDPVLRPGRPADPEASPGLARNTPTVSERKGRLPAEEPASAELVSPRSEEVSAATGSVGDDQVLVASDAESEEIEHRYAESYQRRLRRLLRQCERVNLLDFNLLSLSGWPDSYTLNAARRRRDSWLLSATIAALVFLSGMTGVVPAWIAGGGFGAFVVILLLGVPFVRRLYTSNPSYLDLILYRQQLLRDARRHVVHLEGELGLIWQCNELSEFNSTLAAPRFSTLRHLSEQRRLAASLTRREHFRLYLIFMLEAEKAYERMQSAYFEGHQKAIDRGWQSVAQTVTESVQDPQAEDTPSAVPDTGAKDGEPGSEPGAAEGGQERKRA</sequence>
<keyword evidence="2" id="KW-0812">Transmembrane</keyword>
<feature type="compositionally biased region" description="Basic and acidic residues" evidence="1">
    <location>
        <begin position="1"/>
        <end position="10"/>
    </location>
</feature>
<feature type="transmembrane region" description="Helical" evidence="2">
    <location>
        <begin position="139"/>
        <end position="156"/>
    </location>
</feature>
<dbReference type="EMBL" id="FOHZ01000001">
    <property type="protein sequence ID" value="SES74969.1"/>
    <property type="molecule type" value="Genomic_DNA"/>
</dbReference>
<dbReference type="STRING" id="430453.SAMN04487962_101422"/>
<dbReference type="Proteomes" id="UP000198762">
    <property type="component" value="Unassembled WGS sequence"/>
</dbReference>
<evidence type="ECO:0000256" key="1">
    <source>
        <dbReference type="SAM" id="MobiDB-lite"/>
    </source>
</evidence>
<proteinExistence type="predicted"/>
<evidence type="ECO:0000256" key="2">
    <source>
        <dbReference type="SAM" id="Phobius"/>
    </source>
</evidence>
<keyword evidence="4" id="KW-1185">Reference proteome</keyword>
<dbReference type="AlphaFoldDB" id="A0A1H9Z0U0"/>
<evidence type="ECO:0000313" key="3">
    <source>
        <dbReference type="EMBL" id="SES74969.1"/>
    </source>
</evidence>
<accession>A0A1H9Z0U0</accession>
<feature type="region of interest" description="Disordered" evidence="1">
    <location>
        <begin position="1"/>
        <end position="63"/>
    </location>
</feature>
<feature type="region of interest" description="Disordered" evidence="1">
    <location>
        <begin position="298"/>
        <end position="342"/>
    </location>
</feature>
<protein>
    <recommendedName>
        <fullName evidence="5">SMODS and SLOG-associating 2TM effector domain-containing protein</fullName>
    </recommendedName>
</protein>
<name>A0A1H9Z0U0_9GAMM</name>
<feature type="transmembrane region" description="Helical" evidence="2">
    <location>
        <begin position="162"/>
        <end position="182"/>
    </location>
</feature>
<evidence type="ECO:0000313" key="4">
    <source>
        <dbReference type="Proteomes" id="UP000198762"/>
    </source>
</evidence>
<keyword evidence="2" id="KW-1133">Transmembrane helix</keyword>
<gene>
    <name evidence="3" type="ORF">SAMN04487962_101422</name>
</gene>
<keyword evidence="2" id="KW-0472">Membrane</keyword>
<reference evidence="4" key="1">
    <citation type="submission" date="2016-10" db="EMBL/GenBank/DDBJ databases">
        <authorList>
            <person name="Varghese N."/>
            <person name="Submissions S."/>
        </authorList>
    </citation>
    <scope>NUCLEOTIDE SEQUENCE [LARGE SCALE GENOMIC DNA]</scope>
    <source>
        <strain evidence="4">CGMCC 1.6489</strain>
    </source>
</reference>
<evidence type="ECO:0008006" key="5">
    <source>
        <dbReference type="Google" id="ProtNLM"/>
    </source>
</evidence>